<keyword evidence="2" id="KW-1185">Reference proteome</keyword>
<reference evidence="1 2" key="1">
    <citation type="journal article" date="2011" name="Extremophiles">
        <title>Genomic analysis of Acidianus hospitalis W1 a host for studying crenarchaeal virus and plasmid life cycles.</title>
        <authorList>
            <person name="You X.Y."/>
            <person name="Liu C."/>
            <person name="Wang S.Y."/>
            <person name="Jiang C.Y."/>
            <person name="Shah S.A."/>
            <person name="Prangishvili D."/>
            <person name="She Q."/>
            <person name="Liu S.J."/>
            <person name="Garrett R.A."/>
        </authorList>
    </citation>
    <scope>NUCLEOTIDE SEQUENCE [LARGE SCALE GENOMIC DNA]</scope>
    <source>
        <strain evidence="1 2">W1</strain>
    </source>
</reference>
<evidence type="ECO:0000313" key="2">
    <source>
        <dbReference type="Proteomes" id="UP000008458"/>
    </source>
</evidence>
<dbReference type="Proteomes" id="UP000008458">
    <property type="component" value="Chromosome"/>
</dbReference>
<sequence>MNSFLSISPLTKNLKIHLSQTTLKDIENVFKNISLFVYYPTKNNSCNNDNSGSSNHSWDYVLLQTAL</sequence>
<dbReference type="EMBL" id="CP002535">
    <property type="protein sequence ID" value="AEE94115.1"/>
    <property type="molecule type" value="Genomic_DNA"/>
</dbReference>
<accession>F4B3S8</accession>
<gene>
    <name evidence="1" type="ordered locus">Ahos_1232</name>
</gene>
<reference key="2">
    <citation type="journal article" date="2011" name="Extremophiles">
        <title>Genomic analyses of Acidianus hospitalis W1 a host for studying crenarchaeal virus and plasmid life cycles.</title>
        <authorList>
            <person name="You X.Y."/>
            <person name="Liu C."/>
            <person name="Wang S.Y."/>
            <person name="Jiang C.Y."/>
            <person name="Shah S.A."/>
            <person name="Prangishvili D."/>
            <person name="Liu S.J."/>
            <person name="Garrett R.A."/>
        </authorList>
    </citation>
    <scope>NUCLEOTIDE SEQUENCE</scope>
    <source>
        <strain>W1</strain>
    </source>
</reference>
<evidence type="ECO:0000313" key="1">
    <source>
        <dbReference type="EMBL" id="AEE94115.1"/>
    </source>
</evidence>
<dbReference type="HOGENOM" id="CLU_2839165_0_0_2"/>
<name>F4B3S8_ACIHW</name>
<dbReference type="KEGG" id="aho:Ahos_1232"/>
<protein>
    <submittedName>
        <fullName evidence="1">Uncharacterized protein</fullName>
    </submittedName>
</protein>
<proteinExistence type="predicted"/>
<dbReference type="AlphaFoldDB" id="F4B3S8"/>
<organism evidence="1 2">
    <name type="scientific">Acidianus hospitalis (strain W1)</name>
    <dbReference type="NCBI Taxonomy" id="933801"/>
    <lineage>
        <taxon>Archaea</taxon>
        <taxon>Thermoproteota</taxon>
        <taxon>Thermoprotei</taxon>
        <taxon>Sulfolobales</taxon>
        <taxon>Sulfolobaceae</taxon>
        <taxon>Acidianus</taxon>
    </lineage>
</organism>